<dbReference type="Pfam" id="PF22200">
    <property type="entry name" value="ExsA_N"/>
    <property type="match status" value="1"/>
</dbReference>
<keyword evidence="6" id="KW-1185">Reference proteome</keyword>
<dbReference type="InterPro" id="IPR054015">
    <property type="entry name" value="ExsA-like_N"/>
</dbReference>
<evidence type="ECO:0000256" key="1">
    <source>
        <dbReference type="ARBA" id="ARBA00023015"/>
    </source>
</evidence>
<dbReference type="GO" id="GO:0043565">
    <property type="term" value="F:sequence-specific DNA binding"/>
    <property type="evidence" value="ECO:0007669"/>
    <property type="project" value="InterPro"/>
</dbReference>
<keyword evidence="1" id="KW-0805">Transcription regulation</keyword>
<accession>A0A9X1PS95</accession>
<dbReference type="AlphaFoldDB" id="A0A9X1PS95"/>
<gene>
    <name evidence="5" type="ORF">LXM26_24670</name>
</gene>
<organism evidence="5 6">
    <name type="scientific">Dyadobacter chenwenxiniae</name>
    <dbReference type="NCBI Taxonomy" id="2906456"/>
    <lineage>
        <taxon>Bacteria</taxon>
        <taxon>Pseudomonadati</taxon>
        <taxon>Bacteroidota</taxon>
        <taxon>Cytophagia</taxon>
        <taxon>Cytophagales</taxon>
        <taxon>Spirosomataceae</taxon>
        <taxon>Dyadobacter</taxon>
    </lineage>
</organism>
<evidence type="ECO:0000313" key="5">
    <source>
        <dbReference type="EMBL" id="MCF0064728.1"/>
    </source>
</evidence>
<reference evidence="5" key="1">
    <citation type="submission" date="2021-12" db="EMBL/GenBank/DDBJ databases">
        <title>Novel species in genus Dyadobacter.</title>
        <authorList>
            <person name="Ma C."/>
        </authorList>
    </citation>
    <scope>NUCLEOTIDE SEQUENCE</scope>
    <source>
        <strain evidence="5">LJ419</strain>
    </source>
</reference>
<feature type="domain" description="HTH araC/xylS-type" evidence="4">
    <location>
        <begin position="180"/>
        <end position="278"/>
    </location>
</feature>
<proteinExistence type="predicted"/>
<dbReference type="Pfam" id="PF12833">
    <property type="entry name" value="HTH_18"/>
    <property type="match status" value="1"/>
</dbReference>
<keyword evidence="2" id="KW-0238">DNA-binding</keyword>
<dbReference type="SMART" id="SM00342">
    <property type="entry name" value="HTH_ARAC"/>
    <property type="match status" value="1"/>
</dbReference>
<dbReference type="EMBL" id="JAJTTC010000008">
    <property type="protein sequence ID" value="MCF0064728.1"/>
    <property type="molecule type" value="Genomic_DNA"/>
</dbReference>
<dbReference type="RefSeq" id="WP_234657681.1">
    <property type="nucleotide sequence ID" value="NZ_CP094997.1"/>
</dbReference>
<evidence type="ECO:0000259" key="4">
    <source>
        <dbReference type="PROSITE" id="PS01124"/>
    </source>
</evidence>
<dbReference type="GO" id="GO:0003700">
    <property type="term" value="F:DNA-binding transcription factor activity"/>
    <property type="evidence" value="ECO:0007669"/>
    <property type="project" value="InterPro"/>
</dbReference>
<protein>
    <submittedName>
        <fullName evidence="5">AraC family transcriptional regulator</fullName>
    </submittedName>
</protein>
<dbReference type="Proteomes" id="UP001139000">
    <property type="component" value="Unassembled WGS sequence"/>
</dbReference>
<sequence length="282" mass="32654">MRYPTIQSRKKTSDIIRYNSDLTTTNSKITLDQNLFSFLLEGNKSVQYAGKKITINPNQFFLLSAGNCLMSEKTSAPNGKYRSVLFFFDNELLTDFFTRHSMPTRHSISEPSGEPFLVFEKDAFLTNFVDSLELILSSVPSLSQELQRVKLEELLIYLSGCYPGVLRRLHDNSYYSERDFLIRQVVIANMYNVVTVEELAFLCYMTLSTFKRHFANLYGTSPRKWFQEKRMQKAAEMLKNSNLDLSEIHLELGYENLSSFIQSFKQVHGTTPKQYRLNSLDA</sequence>
<dbReference type="PANTHER" id="PTHR43280:SF2">
    <property type="entry name" value="HTH-TYPE TRANSCRIPTIONAL REGULATOR EXSA"/>
    <property type="match status" value="1"/>
</dbReference>
<dbReference type="InterPro" id="IPR018060">
    <property type="entry name" value="HTH_AraC"/>
</dbReference>
<comment type="caution">
    <text evidence="5">The sequence shown here is derived from an EMBL/GenBank/DDBJ whole genome shotgun (WGS) entry which is preliminary data.</text>
</comment>
<dbReference type="InterPro" id="IPR009057">
    <property type="entry name" value="Homeodomain-like_sf"/>
</dbReference>
<name>A0A9X1PS95_9BACT</name>
<dbReference type="InterPro" id="IPR020449">
    <property type="entry name" value="Tscrpt_reg_AraC-type_HTH"/>
</dbReference>
<dbReference type="Gene3D" id="1.10.10.60">
    <property type="entry name" value="Homeodomain-like"/>
    <property type="match status" value="2"/>
</dbReference>
<evidence type="ECO:0000256" key="3">
    <source>
        <dbReference type="ARBA" id="ARBA00023163"/>
    </source>
</evidence>
<evidence type="ECO:0000313" key="6">
    <source>
        <dbReference type="Proteomes" id="UP001139000"/>
    </source>
</evidence>
<dbReference type="SUPFAM" id="SSF46689">
    <property type="entry name" value="Homeodomain-like"/>
    <property type="match status" value="2"/>
</dbReference>
<evidence type="ECO:0000256" key="2">
    <source>
        <dbReference type="ARBA" id="ARBA00023125"/>
    </source>
</evidence>
<dbReference type="PRINTS" id="PR00032">
    <property type="entry name" value="HTHARAC"/>
</dbReference>
<keyword evidence="3" id="KW-0804">Transcription</keyword>
<dbReference type="PROSITE" id="PS01124">
    <property type="entry name" value="HTH_ARAC_FAMILY_2"/>
    <property type="match status" value="1"/>
</dbReference>
<dbReference type="PANTHER" id="PTHR43280">
    <property type="entry name" value="ARAC-FAMILY TRANSCRIPTIONAL REGULATOR"/>
    <property type="match status" value="1"/>
</dbReference>